<protein>
    <submittedName>
        <fullName evidence="1">Uncharacterized protein</fullName>
    </submittedName>
</protein>
<comment type="caution">
    <text evidence="1">The sequence shown here is derived from an EMBL/GenBank/DDBJ whole genome shotgun (WGS) entry which is preliminary data.</text>
</comment>
<evidence type="ECO:0000313" key="2">
    <source>
        <dbReference type="Proteomes" id="UP000005391"/>
    </source>
</evidence>
<dbReference type="EMBL" id="AEOH01000010">
    <property type="protein sequence ID" value="EFS98331.1"/>
    <property type="molecule type" value="Genomic_DNA"/>
</dbReference>
<sequence>MVKSEEIFFGFLGFFIKNNRESNKNRWVERKDIKREKALWKLKYNLIKKNSFE</sequence>
<dbReference type="Proteomes" id="UP000005391">
    <property type="component" value="Unassembled WGS sequence"/>
</dbReference>
<evidence type="ECO:0000313" key="1">
    <source>
        <dbReference type="EMBL" id="EFS98331.1"/>
    </source>
</evidence>
<reference evidence="1 2" key="1">
    <citation type="submission" date="2010-10" db="EMBL/GenBank/DDBJ databases">
        <authorList>
            <person name="Muzny D."/>
            <person name="Qin X."/>
            <person name="Deng J."/>
            <person name="Jiang H."/>
            <person name="Liu Y."/>
            <person name="Qu J."/>
            <person name="Song X.-Z."/>
            <person name="Zhang L."/>
            <person name="Thornton R."/>
            <person name="Coyle M."/>
            <person name="Francisco L."/>
            <person name="Jackson L."/>
            <person name="Javaid M."/>
            <person name="Korchina V."/>
            <person name="Kovar C."/>
            <person name="Mata R."/>
            <person name="Mathew T."/>
            <person name="Ngo R."/>
            <person name="Nguyen L."/>
            <person name="Nguyen N."/>
            <person name="Okwuonu G."/>
            <person name="Ongeri F."/>
            <person name="Pham C."/>
            <person name="Simmons D."/>
            <person name="Wilczek-Boney K."/>
            <person name="Hale W."/>
            <person name="Jakkamsetti A."/>
            <person name="Pham P."/>
            <person name="Ruth R."/>
            <person name="San Lucas F."/>
            <person name="Warren J."/>
            <person name="Zhang J."/>
            <person name="Zhao Z."/>
            <person name="Zhou C."/>
            <person name="Zhu D."/>
            <person name="Lee S."/>
            <person name="Bess C."/>
            <person name="Blankenburg K."/>
            <person name="Forbes L."/>
            <person name="Fu Q."/>
            <person name="Gubbala S."/>
            <person name="Hirani K."/>
            <person name="Jayaseelan J.C."/>
            <person name="Lara F."/>
            <person name="Munidasa M."/>
            <person name="Palculict T."/>
            <person name="Patil S."/>
            <person name="Pu L.-L."/>
            <person name="Saada N."/>
            <person name="Tang L."/>
            <person name="Weissenberger G."/>
            <person name="Zhu Y."/>
            <person name="Hemphill L."/>
            <person name="Shang Y."/>
            <person name="Youmans B."/>
            <person name="Ayvaz T."/>
            <person name="Ross M."/>
            <person name="Santibanez J."/>
            <person name="Aqrawi P."/>
            <person name="Gross S."/>
            <person name="Joshi V."/>
            <person name="Fowler G."/>
            <person name="Nazareth L."/>
            <person name="Reid J."/>
            <person name="Worley K."/>
            <person name="Petrosino J."/>
            <person name="Highlander S."/>
            <person name="Gibbs R."/>
        </authorList>
    </citation>
    <scope>NUCLEOTIDE SEQUENCE [LARGE SCALE GENOMIC DNA]</scope>
    <source>
        <strain evidence="1 2">F0287</strain>
    </source>
</reference>
<proteinExistence type="predicted"/>
<name>E4MPW1_CAPOC</name>
<gene>
    <name evidence="1" type="ORF">HMPREF1977_0421</name>
</gene>
<dbReference type="HOGENOM" id="CLU_3059735_0_0_10"/>
<dbReference type="eggNOG" id="ENOG50310HG">
    <property type="taxonomic scope" value="Bacteria"/>
</dbReference>
<dbReference type="AlphaFoldDB" id="E4MPW1"/>
<accession>E4MPW1</accession>
<organism evidence="1 2">
    <name type="scientific">Capnocytophaga ochracea F0287</name>
    <dbReference type="NCBI Taxonomy" id="873517"/>
    <lineage>
        <taxon>Bacteria</taxon>
        <taxon>Pseudomonadati</taxon>
        <taxon>Bacteroidota</taxon>
        <taxon>Flavobacteriia</taxon>
        <taxon>Flavobacteriales</taxon>
        <taxon>Flavobacteriaceae</taxon>
        <taxon>Capnocytophaga</taxon>
    </lineage>
</organism>